<dbReference type="AlphaFoldDB" id="A0A3D9H4V2"/>
<keyword evidence="2" id="KW-0663">Pyridoxal phosphate</keyword>
<dbReference type="InterPro" id="IPR001926">
    <property type="entry name" value="TrpB-like_PALP"/>
</dbReference>
<dbReference type="Gene3D" id="3.40.50.1100">
    <property type="match status" value="2"/>
</dbReference>
<sequence length="355" mass="37983">MPLTNDVVSKIRPVDSFIDQDVLRRFPALARYGRDLGDTPLINVPGPKGGARLFAKCEWDNPSGSVKDRTAFAMVHDLLAQLPGDDLSGHKVLEYSGGNLAIALSLLCQGLGLENTLVFGSYVPDESVKKMRVQGSDAVIIDKDLGFWEVVQHAVRLSDANPDWHFLHQHENDANLRMHEMGTGAEIVTDLAALGLTADSWVASIGTGGTLIGVQRALAAANPALQTFATTPAELPYGTEAPANGLPKFDGSGGLGCGRKQPFVAPEESRITGHVTLGFEETMAAMRLFRELTGEWIGSSAAANWLAASRMASDQDADRVTVMVFPSKPSAGEIEKASAYSLDEVKKLTGLKELV</sequence>
<gene>
    <name evidence="4" type="ORF">DFP90_11642</name>
</gene>
<name>A0A3D9H4V2_9PROT</name>
<evidence type="ECO:0000259" key="3">
    <source>
        <dbReference type="Pfam" id="PF00291"/>
    </source>
</evidence>
<dbReference type="OrthoDB" id="9805733at2"/>
<comment type="cofactor">
    <cofactor evidence="1">
        <name>pyridoxal 5'-phosphate</name>
        <dbReference type="ChEBI" id="CHEBI:597326"/>
    </cofactor>
</comment>
<accession>A0A3D9H4V2</accession>
<dbReference type="InterPro" id="IPR001216">
    <property type="entry name" value="P-phosphate_BS"/>
</dbReference>
<keyword evidence="5" id="KW-1185">Reference proteome</keyword>
<dbReference type="InterPro" id="IPR050214">
    <property type="entry name" value="Cys_Synth/Cystath_Beta-Synth"/>
</dbReference>
<dbReference type="InterPro" id="IPR036052">
    <property type="entry name" value="TrpB-like_PALP_sf"/>
</dbReference>
<feature type="domain" description="Tryptophan synthase beta chain-like PALP" evidence="3">
    <location>
        <begin position="36"/>
        <end position="326"/>
    </location>
</feature>
<protein>
    <submittedName>
        <fullName evidence="4">Cysteine synthase A</fullName>
    </submittedName>
</protein>
<dbReference type="RefSeq" id="WP_115939261.1">
    <property type="nucleotide sequence ID" value="NZ_QRDW01000016.1"/>
</dbReference>
<reference evidence="4 5" key="1">
    <citation type="submission" date="2018-07" db="EMBL/GenBank/DDBJ databases">
        <title>Genomic Encyclopedia of Type Strains, Phase III (KMG-III): the genomes of soil and plant-associated and newly described type strains.</title>
        <authorList>
            <person name="Whitman W."/>
        </authorList>
    </citation>
    <scope>NUCLEOTIDE SEQUENCE [LARGE SCALE GENOMIC DNA]</scope>
    <source>
        <strain evidence="4 5">CECT 8488</strain>
    </source>
</reference>
<evidence type="ECO:0000256" key="2">
    <source>
        <dbReference type="ARBA" id="ARBA00022898"/>
    </source>
</evidence>
<dbReference type="EMBL" id="QRDW01000016">
    <property type="protein sequence ID" value="RED44201.1"/>
    <property type="molecule type" value="Genomic_DNA"/>
</dbReference>
<evidence type="ECO:0000313" key="4">
    <source>
        <dbReference type="EMBL" id="RED44201.1"/>
    </source>
</evidence>
<proteinExistence type="predicted"/>
<dbReference type="GO" id="GO:0006535">
    <property type="term" value="P:cysteine biosynthetic process from serine"/>
    <property type="evidence" value="ECO:0007669"/>
    <property type="project" value="InterPro"/>
</dbReference>
<dbReference type="GO" id="GO:0016765">
    <property type="term" value="F:transferase activity, transferring alkyl or aryl (other than methyl) groups"/>
    <property type="evidence" value="ECO:0007669"/>
    <property type="project" value="UniProtKB-ARBA"/>
</dbReference>
<evidence type="ECO:0000256" key="1">
    <source>
        <dbReference type="ARBA" id="ARBA00001933"/>
    </source>
</evidence>
<dbReference type="Pfam" id="PF00291">
    <property type="entry name" value="PALP"/>
    <property type="match status" value="1"/>
</dbReference>
<dbReference type="SUPFAM" id="SSF53686">
    <property type="entry name" value="Tryptophan synthase beta subunit-like PLP-dependent enzymes"/>
    <property type="match status" value="1"/>
</dbReference>
<dbReference type="Proteomes" id="UP000256845">
    <property type="component" value="Unassembled WGS sequence"/>
</dbReference>
<dbReference type="PROSITE" id="PS00901">
    <property type="entry name" value="CYS_SYNTHASE"/>
    <property type="match status" value="1"/>
</dbReference>
<organism evidence="4 5">
    <name type="scientific">Aestuariispira insulae</name>
    <dbReference type="NCBI Taxonomy" id="1461337"/>
    <lineage>
        <taxon>Bacteria</taxon>
        <taxon>Pseudomonadati</taxon>
        <taxon>Pseudomonadota</taxon>
        <taxon>Alphaproteobacteria</taxon>
        <taxon>Rhodospirillales</taxon>
        <taxon>Kiloniellaceae</taxon>
        <taxon>Aestuariispira</taxon>
    </lineage>
</organism>
<comment type="caution">
    <text evidence="4">The sequence shown here is derived from an EMBL/GenBank/DDBJ whole genome shotgun (WGS) entry which is preliminary data.</text>
</comment>
<evidence type="ECO:0000313" key="5">
    <source>
        <dbReference type="Proteomes" id="UP000256845"/>
    </source>
</evidence>
<dbReference type="PANTHER" id="PTHR10314">
    <property type="entry name" value="CYSTATHIONINE BETA-SYNTHASE"/>
    <property type="match status" value="1"/>
</dbReference>